<dbReference type="EMBL" id="JAUDUY010000003">
    <property type="protein sequence ID" value="MDM9631095.1"/>
    <property type="molecule type" value="Genomic_DNA"/>
</dbReference>
<accession>A0ABT7WDU8</accession>
<comment type="similarity">
    <text evidence="1">Belongs to the sulfatase family.</text>
</comment>
<keyword evidence="7" id="KW-1185">Reference proteome</keyword>
<dbReference type="InterPro" id="IPR017850">
    <property type="entry name" value="Alkaline_phosphatase_core_sf"/>
</dbReference>
<keyword evidence="2" id="KW-0732">Signal</keyword>
<evidence type="ECO:0000256" key="2">
    <source>
        <dbReference type="ARBA" id="ARBA00022729"/>
    </source>
</evidence>
<dbReference type="Proteomes" id="UP001174839">
    <property type="component" value="Unassembled WGS sequence"/>
</dbReference>
<reference evidence="6" key="1">
    <citation type="submission" date="2023-06" db="EMBL/GenBank/DDBJ databases">
        <title>Robiginitalea aurantiacus sp. nov. and Algoriphagus sediminis sp. nov., isolated from coastal sediment.</title>
        <authorList>
            <person name="Zhou Z.Y."/>
            <person name="An J."/>
            <person name="Jia Y.W."/>
            <person name="Du Z.J."/>
        </authorList>
    </citation>
    <scope>NUCLEOTIDE SEQUENCE</scope>
    <source>
        <strain evidence="6">M39</strain>
    </source>
</reference>
<keyword evidence="3" id="KW-0378">Hydrolase</keyword>
<evidence type="ECO:0000256" key="1">
    <source>
        <dbReference type="ARBA" id="ARBA00008779"/>
    </source>
</evidence>
<protein>
    <submittedName>
        <fullName evidence="6">Sulfatase-like hydrolase/transferase</fullName>
    </submittedName>
</protein>
<keyword evidence="4" id="KW-0325">Glycoprotein</keyword>
<dbReference type="PANTHER" id="PTHR43108:SF8">
    <property type="entry name" value="SD21168P"/>
    <property type="match status" value="1"/>
</dbReference>
<name>A0ABT7WDU8_9FLAO</name>
<proteinExistence type="inferred from homology"/>
<evidence type="ECO:0000259" key="5">
    <source>
        <dbReference type="Pfam" id="PF00884"/>
    </source>
</evidence>
<dbReference type="Pfam" id="PF00884">
    <property type="entry name" value="Sulfatase"/>
    <property type="match status" value="1"/>
</dbReference>
<organism evidence="6 7">
    <name type="scientific">Robiginitalea aurantiaca</name>
    <dbReference type="NCBI Taxonomy" id="3056915"/>
    <lineage>
        <taxon>Bacteria</taxon>
        <taxon>Pseudomonadati</taxon>
        <taxon>Bacteroidota</taxon>
        <taxon>Flavobacteriia</taxon>
        <taxon>Flavobacteriales</taxon>
        <taxon>Flavobacteriaceae</taxon>
        <taxon>Robiginitalea</taxon>
    </lineage>
</organism>
<dbReference type="InterPro" id="IPR000917">
    <property type="entry name" value="Sulfatase_N"/>
</dbReference>
<evidence type="ECO:0000313" key="6">
    <source>
        <dbReference type="EMBL" id="MDM9631095.1"/>
    </source>
</evidence>
<dbReference type="Gene3D" id="3.40.720.10">
    <property type="entry name" value="Alkaline Phosphatase, subunit A"/>
    <property type="match status" value="1"/>
</dbReference>
<comment type="caution">
    <text evidence="6">The sequence shown here is derived from an EMBL/GenBank/DDBJ whole genome shotgun (WGS) entry which is preliminary data.</text>
</comment>
<evidence type="ECO:0000313" key="7">
    <source>
        <dbReference type="Proteomes" id="UP001174839"/>
    </source>
</evidence>
<dbReference type="InterPro" id="IPR024607">
    <property type="entry name" value="Sulfatase_CS"/>
</dbReference>
<evidence type="ECO:0000256" key="4">
    <source>
        <dbReference type="ARBA" id="ARBA00023180"/>
    </source>
</evidence>
<sequence length="481" mass="54265">MLRSVFILVLFFTSIHLYCQSTQPNIVMIVVDDMRYDEWGGGGHPYLQTPAIDLLAKEGTQFNRAYHAVPLCSPNRASILTGQYPSRHGIIDNTARNQASFMLDLFPKYLQEVGYKTAHVGKWHMGNSPAPRPGYDYWVCMEGQGRTYNPVLFEDNTSYVAEGYITDIFTDMAIGFIQENAEGPFFLYIGHKAVHPEAVQRDDGSTDLDVPKEFIPAKRHEGLYRGKPYKRSPSYSPTSRVEEGKPVIKNAFKLRAAALEKDPRWAGSMDLGISEKTIQTRAEMMLAVDESLGRIMAELQKLGIRENTVVIFTSDNGYFYGEHGFSLERRMPYEESVRTPLIIRHPGIPKPAKTVNGLTLSVDLAATALDVAGVNNAGTVQGKSLMPLLSGEKDEIRSSGLIEYYSNENPFPWTAQLDYRVVVTDQYKYIKWLRFDSAELYDLKKDPYELNNLIEDTAYKAVVKELQGQLRVLQLEALGLE</sequence>
<feature type="domain" description="Sulfatase N-terminal" evidence="5">
    <location>
        <begin position="24"/>
        <end position="374"/>
    </location>
</feature>
<dbReference type="SUPFAM" id="SSF53649">
    <property type="entry name" value="Alkaline phosphatase-like"/>
    <property type="match status" value="1"/>
</dbReference>
<dbReference type="PANTHER" id="PTHR43108">
    <property type="entry name" value="N-ACETYLGLUCOSAMINE-6-SULFATASE FAMILY MEMBER"/>
    <property type="match status" value="1"/>
</dbReference>
<dbReference type="RefSeq" id="WP_289724461.1">
    <property type="nucleotide sequence ID" value="NZ_JAUDUY010000003.1"/>
</dbReference>
<evidence type="ECO:0000256" key="3">
    <source>
        <dbReference type="ARBA" id="ARBA00022801"/>
    </source>
</evidence>
<gene>
    <name evidence="6" type="ORF">QU605_06425</name>
</gene>
<dbReference type="PROSITE" id="PS00149">
    <property type="entry name" value="SULFATASE_2"/>
    <property type="match status" value="1"/>
</dbReference>